<protein>
    <recommendedName>
        <fullName evidence="5">Amino acid transporter transmembrane domain-containing protein</fullName>
    </recommendedName>
</protein>
<feature type="transmembrane region" description="Helical" evidence="2">
    <location>
        <begin position="900"/>
        <end position="917"/>
    </location>
</feature>
<evidence type="ECO:0008006" key="5">
    <source>
        <dbReference type="Google" id="ProtNLM"/>
    </source>
</evidence>
<feature type="transmembrane region" description="Helical" evidence="2">
    <location>
        <begin position="262"/>
        <end position="282"/>
    </location>
</feature>
<dbReference type="PANTHER" id="PTHR22950:SF652">
    <property type="entry name" value="TRANSMEMBRANE AMINO ACID TRANSPORTER FAMILY PROTEIN"/>
    <property type="match status" value="1"/>
</dbReference>
<feature type="transmembrane region" description="Helical" evidence="2">
    <location>
        <begin position="698"/>
        <end position="720"/>
    </location>
</feature>
<feature type="transmembrane region" description="Helical" evidence="2">
    <location>
        <begin position="231"/>
        <end position="250"/>
    </location>
</feature>
<feature type="region of interest" description="Disordered" evidence="1">
    <location>
        <begin position="531"/>
        <end position="554"/>
    </location>
</feature>
<feature type="transmembrane region" description="Helical" evidence="2">
    <location>
        <begin position="476"/>
        <end position="497"/>
    </location>
</feature>
<proteinExistence type="predicted"/>
<keyword evidence="2" id="KW-1133">Transmembrane helix</keyword>
<keyword evidence="2" id="KW-0472">Membrane</keyword>
<gene>
    <name evidence="3" type="ORF">ACHAXA_004011</name>
</gene>
<organism evidence="3 4">
    <name type="scientific">Cyclostephanos tholiformis</name>
    <dbReference type="NCBI Taxonomy" id="382380"/>
    <lineage>
        <taxon>Eukaryota</taxon>
        <taxon>Sar</taxon>
        <taxon>Stramenopiles</taxon>
        <taxon>Ochrophyta</taxon>
        <taxon>Bacillariophyta</taxon>
        <taxon>Coscinodiscophyceae</taxon>
        <taxon>Thalassiosirophycidae</taxon>
        <taxon>Stephanodiscales</taxon>
        <taxon>Stephanodiscaceae</taxon>
        <taxon>Cyclostephanos</taxon>
    </lineage>
</organism>
<feature type="region of interest" description="Disordered" evidence="1">
    <location>
        <begin position="1"/>
        <end position="50"/>
    </location>
</feature>
<dbReference type="EMBL" id="JALLPB020000089">
    <property type="protein sequence ID" value="KAL3817837.1"/>
    <property type="molecule type" value="Genomic_DNA"/>
</dbReference>
<keyword evidence="2" id="KW-0812">Transmembrane</keyword>
<feature type="transmembrane region" description="Helical" evidence="2">
    <location>
        <begin position="961"/>
        <end position="983"/>
    </location>
</feature>
<feature type="transmembrane region" description="Helical" evidence="2">
    <location>
        <begin position="569"/>
        <end position="589"/>
    </location>
</feature>
<sequence>MAPTAPEASLDPYLMPSKSNLSKKTIPDQQEQQQSTHMINRDQSSPCSIPTALHAWDDADAPTPDRRNISSTSTIKILQQQRLQEQRDLSLPTFPMITSARPSTLNTTIKQLKFYMAGKEGGVDTTISPSSPDNSRVKSASTVQINKQWSFSERFFYSRDDESVVVSGQPSWDSSNDLTYQPSLVQQNLSFPVALSIDGADGDRDRGDDDETCNNTIQKARKRSKKVSRASTVNAFVIFLKALFGVGMLSNPAVLGEVGLLLGTYCHLLIVIGCAFACYLLLTARQFAKIEVMENQRRGEEMRENYEVWRIETERRAAVQMRIQEEMESNQTLQQNKVSAEITFNCTAAMVQDRLTLPVVSTVGSFLSDDECIVDPMPLSTDKKSRSYTSVNKISRSNFDATSSHGRAQRIGSQDFLNSASSDNKGGLHSATDEYQILSDHSFMPPPMPPPKLEQVRLITYGDVAKYLVGKQASMFIVFAMVTGHIMFASGLLHLAIENLCYVVGWERLGWSYTQVYVEEDTDDRFMMRRLGHSQDDGGEHNNPNHSNDHASRSSDEEEYYFEWKGPDFIGRMAMACLLFPIIHGLLQIPSLTELATISTVGLVTYAVGCIGSMLYSAVVLTEGHPFTDQPDDMWQTKWTGIPVYVATTIYCIEGINLALPTVCSIEGAQRWGGGPLTLSQSESGANKNENAGRDSSVLIVVGAVSLYGIITLIVSWIGLAGGLGGGVGTIHGEDGCWDVTYCLNSSAVRFVYMLSLGIALILTLPVILYPSTQMLEVWLDDRTDERQKKMEAACILTSEPMEVRPCSSKKDSLLSLLSDDETFDTVSDVASPQPARNHDKIGEKDLSCSTGAGRLANPIPLSPETSPISFQNVDDSWIRQPITSAPENSKVKKTRKLKYWKLRMCIAVFICVFGTIEGSFPSVLKAAGILRGVSLSITGLIVPPFLYMSAKDGDFSVPMAASMALLIGLGLFNIVLVMMSAFGSKDFILEEGRQNFVEAGG</sequence>
<keyword evidence="4" id="KW-1185">Reference proteome</keyword>
<dbReference type="PANTHER" id="PTHR22950">
    <property type="entry name" value="AMINO ACID TRANSPORTER"/>
    <property type="match status" value="1"/>
</dbReference>
<reference evidence="3 4" key="1">
    <citation type="submission" date="2024-10" db="EMBL/GenBank/DDBJ databases">
        <title>Updated reference genomes for cyclostephanoid diatoms.</title>
        <authorList>
            <person name="Roberts W.R."/>
            <person name="Alverson A.J."/>
        </authorList>
    </citation>
    <scope>NUCLEOTIDE SEQUENCE [LARGE SCALE GENOMIC DNA]</scope>
    <source>
        <strain evidence="3 4">AJA228-03</strain>
    </source>
</reference>
<evidence type="ECO:0000313" key="3">
    <source>
        <dbReference type="EMBL" id="KAL3817837.1"/>
    </source>
</evidence>
<dbReference type="Proteomes" id="UP001530377">
    <property type="component" value="Unassembled WGS sequence"/>
</dbReference>
<comment type="caution">
    <text evidence="3">The sequence shown here is derived from an EMBL/GenBank/DDBJ whole genome shotgun (WGS) entry which is preliminary data.</text>
</comment>
<dbReference type="AlphaFoldDB" id="A0ABD3S055"/>
<name>A0ABD3S055_9STRA</name>
<accession>A0ABD3S055</accession>
<feature type="transmembrane region" description="Helical" evidence="2">
    <location>
        <begin position="929"/>
        <end position="949"/>
    </location>
</feature>
<evidence type="ECO:0000256" key="2">
    <source>
        <dbReference type="SAM" id="Phobius"/>
    </source>
</evidence>
<feature type="transmembrane region" description="Helical" evidence="2">
    <location>
        <begin position="642"/>
        <end position="660"/>
    </location>
</feature>
<evidence type="ECO:0000313" key="4">
    <source>
        <dbReference type="Proteomes" id="UP001530377"/>
    </source>
</evidence>
<feature type="transmembrane region" description="Helical" evidence="2">
    <location>
        <begin position="601"/>
        <end position="622"/>
    </location>
</feature>
<feature type="compositionally biased region" description="Polar residues" evidence="1">
    <location>
        <begin position="17"/>
        <end position="48"/>
    </location>
</feature>
<evidence type="ECO:0000256" key="1">
    <source>
        <dbReference type="SAM" id="MobiDB-lite"/>
    </source>
</evidence>
<feature type="transmembrane region" description="Helical" evidence="2">
    <location>
        <begin position="751"/>
        <end position="770"/>
    </location>
</feature>